<keyword evidence="2" id="KW-1185">Reference proteome</keyword>
<evidence type="ECO:0000313" key="1">
    <source>
        <dbReference type="EMBL" id="KZT20204.1"/>
    </source>
</evidence>
<evidence type="ECO:0000313" key="2">
    <source>
        <dbReference type="Proteomes" id="UP000076761"/>
    </source>
</evidence>
<protein>
    <submittedName>
        <fullName evidence="1">Uncharacterized protein</fullName>
    </submittedName>
</protein>
<accession>A0A165NWI0</accession>
<dbReference type="PANTHER" id="PTHR33266">
    <property type="entry name" value="CHROMOSOME 15, WHOLE GENOME SHOTGUN SEQUENCE"/>
    <property type="match status" value="1"/>
</dbReference>
<dbReference type="Proteomes" id="UP000076761">
    <property type="component" value="Unassembled WGS sequence"/>
</dbReference>
<dbReference type="STRING" id="1314782.A0A165NWI0"/>
<proteinExistence type="predicted"/>
<dbReference type="AlphaFoldDB" id="A0A165NWI0"/>
<organism evidence="1 2">
    <name type="scientific">Neolentinus lepideus HHB14362 ss-1</name>
    <dbReference type="NCBI Taxonomy" id="1314782"/>
    <lineage>
        <taxon>Eukaryota</taxon>
        <taxon>Fungi</taxon>
        <taxon>Dikarya</taxon>
        <taxon>Basidiomycota</taxon>
        <taxon>Agaricomycotina</taxon>
        <taxon>Agaricomycetes</taxon>
        <taxon>Gloeophyllales</taxon>
        <taxon>Gloeophyllaceae</taxon>
        <taxon>Neolentinus</taxon>
    </lineage>
</organism>
<reference evidence="1 2" key="1">
    <citation type="journal article" date="2016" name="Mol. Biol. Evol.">
        <title>Comparative Genomics of Early-Diverging Mushroom-Forming Fungi Provides Insights into the Origins of Lignocellulose Decay Capabilities.</title>
        <authorList>
            <person name="Nagy L.G."/>
            <person name="Riley R."/>
            <person name="Tritt A."/>
            <person name="Adam C."/>
            <person name="Daum C."/>
            <person name="Floudas D."/>
            <person name="Sun H."/>
            <person name="Yadav J.S."/>
            <person name="Pangilinan J."/>
            <person name="Larsson K.H."/>
            <person name="Matsuura K."/>
            <person name="Barry K."/>
            <person name="Labutti K."/>
            <person name="Kuo R."/>
            <person name="Ohm R.A."/>
            <person name="Bhattacharya S.S."/>
            <person name="Shirouzu T."/>
            <person name="Yoshinaga Y."/>
            <person name="Martin F.M."/>
            <person name="Grigoriev I.V."/>
            <person name="Hibbett D.S."/>
        </authorList>
    </citation>
    <scope>NUCLEOTIDE SEQUENCE [LARGE SCALE GENOMIC DNA]</scope>
    <source>
        <strain evidence="1 2">HHB14362 ss-1</strain>
    </source>
</reference>
<sequence>MDIDVIQPRSPDYLPEVLKKVLYRPVVETEKGREYVPLPFHKFDRLEELRQQGDLAVFLLDCCDRSSVSAPSPVDIAILQNEAVQLQKAFSAPVQGNAVDNFVEALKAYDKMYRPEEHYGRSIAIVQSSGTGKSRLMKEVGTKFPAIVVCFRNSDTPTEGWPPRDKPVQDFLLDEKQEEGIMAEAIVAVFLGALMYTMADNVSQKAPGTPISSWLDQFDLGPSYDYQHPTPTRRHQTFESVIVRARQLLQDNFRTVRYSEEAWSHQDRWLSEVYGCLCAPAVQYLSDIVTQRPCHTVLIGFDECLFLNSKRPAVSDSEPRREMSLIAVQRLITAAHNYPTLSFTMWYTFLDTNPSVFSLVPPKGPLAPSGRISSGMFRLLPPWPFMSFNQLAPREPSATPNAALNISRSKSYGRPLWATLSENAVLTAAKRKLISAHEFNPSNVNHVFAAFAQRICLELGEGEAATRITVESVRSHMRILLGVASRHFVVTSAPSEPMLSLAAATWLNKSPGTISAAVNTLATQLILTGLAMDRGVQGGLVAQLLLTLARDQATKDNTGKISFIEGTPAGALRVPPITLRNLLVELRGDNRNSTYQNLLQVAGKKWVNFTHFFQLKNTITMLKSDVLRTAWERGCALQCHHNQDVVDLIIPTYSGKLDANWDNKKFAGKRPKDEVVMFMDLGTDAQFQGSSSMSQYSHQAAVPPSRDSIWGGYVADEPKRWCINIRGHDKDSYHIISHHEKLLPQVVEHNLVYTHQWLETFADNFVEEIDALHLD</sequence>
<name>A0A165NWI0_9AGAM</name>
<dbReference type="InParanoid" id="A0A165NWI0"/>
<dbReference type="EMBL" id="KV425624">
    <property type="protein sequence ID" value="KZT20204.1"/>
    <property type="molecule type" value="Genomic_DNA"/>
</dbReference>
<gene>
    <name evidence="1" type="ORF">NEOLEDRAFT_1182730</name>
</gene>
<dbReference type="OrthoDB" id="107110at2759"/>
<dbReference type="PANTHER" id="PTHR33266:SF1">
    <property type="entry name" value="F-BOX DOMAIN-CONTAINING PROTEIN"/>
    <property type="match status" value="1"/>
</dbReference>